<evidence type="ECO:0000313" key="2">
    <source>
        <dbReference type="Proteomes" id="UP000275846"/>
    </source>
</evidence>
<dbReference type="OrthoDB" id="10021598at2759"/>
<evidence type="ECO:0000313" key="1">
    <source>
        <dbReference type="EMBL" id="VDL92173.1"/>
    </source>
</evidence>
<dbReference type="PANTHER" id="PTHR36696:SF1">
    <property type="entry name" value="EF-HAND DOMAIN-CONTAINING PROTEIN"/>
    <property type="match status" value="1"/>
</dbReference>
<reference evidence="1 2" key="1">
    <citation type="submission" date="2018-11" db="EMBL/GenBank/DDBJ databases">
        <authorList>
            <consortium name="Pathogen Informatics"/>
        </authorList>
    </citation>
    <scope>NUCLEOTIDE SEQUENCE [LARGE SCALE GENOMIC DNA]</scope>
    <source>
        <strain evidence="1 2">NST_G2</strain>
    </source>
</reference>
<organism evidence="1 2">
    <name type="scientific">Schistocephalus solidus</name>
    <name type="common">Tapeworm</name>
    <dbReference type="NCBI Taxonomy" id="70667"/>
    <lineage>
        <taxon>Eukaryota</taxon>
        <taxon>Metazoa</taxon>
        <taxon>Spiralia</taxon>
        <taxon>Lophotrochozoa</taxon>
        <taxon>Platyhelminthes</taxon>
        <taxon>Cestoda</taxon>
        <taxon>Eucestoda</taxon>
        <taxon>Diphyllobothriidea</taxon>
        <taxon>Diphyllobothriidae</taxon>
        <taxon>Schistocephalus</taxon>
    </lineage>
</organism>
<proteinExistence type="predicted"/>
<sequence>MADFGDVKDKYHFGIPFNLKDLEGLTCMDYLRQYLQVAPRRIRTCDQVFRKFAEAGVMPKERLHEALTELTMQPLAQSPLEFILSLIGLKFDDLPPIDPEDWKAICAINDHLLFSRLIQRNNKTFTTKGTLETADFSTAYRQLGNLNLTTELLALLRIL</sequence>
<dbReference type="Proteomes" id="UP000275846">
    <property type="component" value="Unassembled WGS sequence"/>
</dbReference>
<keyword evidence="2" id="KW-1185">Reference proteome</keyword>
<dbReference type="AlphaFoldDB" id="A0A3P7CJU7"/>
<name>A0A3P7CJU7_SCHSO</name>
<dbReference type="EMBL" id="UYSU01033404">
    <property type="protein sequence ID" value="VDL92173.1"/>
    <property type="molecule type" value="Genomic_DNA"/>
</dbReference>
<dbReference type="PANTHER" id="PTHR36696">
    <property type="entry name" value="AGAP012002-PA"/>
    <property type="match status" value="1"/>
</dbReference>
<gene>
    <name evidence="1" type="ORF">SSLN_LOCUS5788</name>
</gene>
<accession>A0A3P7CJU7</accession>
<protein>
    <submittedName>
        <fullName evidence="1">Uncharacterized protein</fullName>
    </submittedName>
</protein>